<keyword evidence="5" id="KW-1185">Reference proteome</keyword>
<dbReference type="InterPro" id="IPR019131">
    <property type="entry name" value="Cortactin-binding_p2_N"/>
</dbReference>
<evidence type="ECO:0000313" key="5">
    <source>
        <dbReference type="Proteomes" id="UP000095281"/>
    </source>
</evidence>
<evidence type="ECO:0000313" key="6">
    <source>
        <dbReference type="WBParaSite" id="MhA1_Contig107.frz3.gene16"/>
    </source>
</evidence>
<proteinExistence type="predicted"/>
<dbReference type="OMA" id="VACLANW"/>
<evidence type="ECO:0000259" key="4">
    <source>
        <dbReference type="Pfam" id="PF09727"/>
    </source>
</evidence>
<feature type="region of interest" description="Disordered" evidence="3">
    <location>
        <begin position="460"/>
        <end position="498"/>
    </location>
</feature>
<name>A0A1I8AY17_MELHA</name>
<accession>A0A1I8AY17</accession>
<protein>
    <submittedName>
        <fullName evidence="6">CortBP2 domain-containing protein</fullName>
    </submittedName>
</protein>
<dbReference type="Pfam" id="PF09727">
    <property type="entry name" value="CortBP2"/>
    <property type="match status" value="1"/>
</dbReference>
<evidence type="ECO:0000256" key="2">
    <source>
        <dbReference type="SAM" id="Coils"/>
    </source>
</evidence>
<keyword evidence="1 2" id="KW-0175">Coiled coil</keyword>
<feature type="coiled-coil region" evidence="2">
    <location>
        <begin position="141"/>
        <end position="182"/>
    </location>
</feature>
<dbReference type="PANTHER" id="PTHR23166:SF7">
    <property type="entry name" value="LEUCINE ZIPPER PROTEIN 1"/>
    <property type="match status" value="1"/>
</dbReference>
<sequence>MNNEEDGQVTSLYNYQDFLELLCTYEGELQARDVIIDCLLKKQQFTSSSTLSTTITTNALESLVRDSHYIQSSSLQSVNRCSSCSNNLLSTAKFLLSQREADLKIEKCLNLLTKRHSKYMEQLAEKHKHILDMNKREDVYIKGLEVERDELFEQLKNRQDELADLEEEKTKIEQKYLEEREREKLLVLFLLEERGKLLKEIGDLKAVNKTSIVSAPSESSCTTSSNDSNLKLLYANLEDENKQLHKSLRHVHSEKSILQKRLDFLLRDLQQNEFQRQFNFLQPRAGSVSEKEMIFIGATNSNNNTMPPPFPNDKNSRMINKIKNSSSFPQSFDNIEYLKQQQNLAKRPPIERKQSKNQHFDHQNKLPTSSHFNASSSVVPLIVGNSTTTLINTRRSPQQQQPRTNAFNNLNNNNYQQQQHYYRSPNVSGTIEQMKKYQQQPQTVICRRSTSLPRRIISAAQNSPTTKHPPQHSSEHQQRNDFYQKPPLMGTNYANKNL</sequence>
<dbReference type="AlphaFoldDB" id="A0A1I8AY17"/>
<evidence type="ECO:0000256" key="3">
    <source>
        <dbReference type="SAM" id="MobiDB-lite"/>
    </source>
</evidence>
<feature type="domain" description="Cortactin-binding protein-2 N-terminal" evidence="4">
    <location>
        <begin position="16"/>
        <end position="194"/>
    </location>
</feature>
<reference evidence="6" key="1">
    <citation type="submission" date="2016-11" db="UniProtKB">
        <authorList>
            <consortium name="WormBaseParasite"/>
        </authorList>
    </citation>
    <scope>IDENTIFICATION</scope>
</reference>
<dbReference type="PANTHER" id="PTHR23166">
    <property type="entry name" value="FILAMIN/GPBP-INTERACTING PROTEIN"/>
    <property type="match status" value="1"/>
</dbReference>
<dbReference type="InterPro" id="IPR050719">
    <property type="entry name" value="Cortactin-Actin_Reg"/>
</dbReference>
<evidence type="ECO:0000256" key="1">
    <source>
        <dbReference type="ARBA" id="ARBA00023054"/>
    </source>
</evidence>
<feature type="compositionally biased region" description="Polar residues" evidence="3">
    <location>
        <begin position="460"/>
        <end position="472"/>
    </location>
</feature>
<dbReference type="Proteomes" id="UP000095281">
    <property type="component" value="Unplaced"/>
</dbReference>
<organism evidence="5 6">
    <name type="scientific">Meloidogyne hapla</name>
    <name type="common">Root-knot nematode worm</name>
    <dbReference type="NCBI Taxonomy" id="6305"/>
    <lineage>
        <taxon>Eukaryota</taxon>
        <taxon>Metazoa</taxon>
        <taxon>Ecdysozoa</taxon>
        <taxon>Nematoda</taxon>
        <taxon>Chromadorea</taxon>
        <taxon>Rhabditida</taxon>
        <taxon>Tylenchina</taxon>
        <taxon>Tylenchomorpha</taxon>
        <taxon>Tylenchoidea</taxon>
        <taxon>Meloidogynidae</taxon>
        <taxon>Meloidogyninae</taxon>
        <taxon>Meloidogyne</taxon>
    </lineage>
</organism>
<dbReference type="WBParaSite" id="MhA1_Contig107.frz3.gene16">
    <property type="protein sequence ID" value="MhA1_Contig107.frz3.gene16"/>
    <property type="gene ID" value="MhA1_Contig107.frz3.gene16"/>
</dbReference>